<evidence type="ECO:0000313" key="2">
    <source>
        <dbReference type="EMBL" id="MBB5034264.1"/>
    </source>
</evidence>
<accession>A0A7W8DLC8</accession>
<feature type="domain" description="Putative restriction endonuclease" evidence="1">
    <location>
        <begin position="12"/>
        <end position="182"/>
    </location>
</feature>
<dbReference type="AlphaFoldDB" id="A0A7W8DLC8"/>
<reference evidence="2 3" key="1">
    <citation type="submission" date="2020-08" db="EMBL/GenBank/DDBJ databases">
        <title>Genomic Encyclopedia of Type Strains, Phase IV (KMG-IV): sequencing the most valuable type-strain genomes for metagenomic binning, comparative biology and taxonomic classification.</title>
        <authorList>
            <person name="Goeker M."/>
        </authorList>
    </citation>
    <scope>NUCLEOTIDE SEQUENCE [LARGE SCALE GENOMIC DNA]</scope>
    <source>
        <strain evidence="2 3">DSM 12252</strain>
    </source>
</reference>
<dbReference type="Pfam" id="PF05685">
    <property type="entry name" value="Uma2"/>
    <property type="match status" value="1"/>
</dbReference>
<dbReference type="PANTHER" id="PTHR36558:SF1">
    <property type="entry name" value="RESTRICTION ENDONUCLEASE DOMAIN-CONTAINING PROTEIN-RELATED"/>
    <property type="match status" value="1"/>
</dbReference>
<dbReference type="SUPFAM" id="SSF52980">
    <property type="entry name" value="Restriction endonuclease-like"/>
    <property type="match status" value="1"/>
</dbReference>
<organism evidence="2 3">
    <name type="scientific">Prosthecobacter vanneervenii</name>
    <dbReference type="NCBI Taxonomy" id="48466"/>
    <lineage>
        <taxon>Bacteria</taxon>
        <taxon>Pseudomonadati</taxon>
        <taxon>Verrucomicrobiota</taxon>
        <taxon>Verrucomicrobiia</taxon>
        <taxon>Verrucomicrobiales</taxon>
        <taxon>Verrucomicrobiaceae</taxon>
        <taxon>Prosthecobacter</taxon>
    </lineage>
</organism>
<dbReference type="RefSeq" id="WP_184341907.1">
    <property type="nucleotide sequence ID" value="NZ_JACHIG010000009.1"/>
</dbReference>
<keyword evidence="3" id="KW-1185">Reference proteome</keyword>
<dbReference type="CDD" id="cd06260">
    <property type="entry name" value="DUF820-like"/>
    <property type="match status" value="1"/>
</dbReference>
<dbReference type="Gene3D" id="3.90.1570.10">
    <property type="entry name" value="tt1808, chain A"/>
    <property type="match status" value="1"/>
</dbReference>
<dbReference type="InterPro" id="IPR012296">
    <property type="entry name" value="Nuclease_put_TT1808"/>
</dbReference>
<dbReference type="EMBL" id="JACHIG010000009">
    <property type="protein sequence ID" value="MBB5034264.1"/>
    <property type="molecule type" value="Genomic_DNA"/>
</dbReference>
<comment type="caution">
    <text evidence="2">The sequence shown here is derived from an EMBL/GenBank/DDBJ whole genome shotgun (WGS) entry which is preliminary data.</text>
</comment>
<evidence type="ECO:0000259" key="1">
    <source>
        <dbReference type="Pfam" id="PF05685"/>
    </source>
</evidence>
<keyword evidence="2" id="KW-0378">Hydrolase</keyword>
<gene>
    <name evidence="2" type="ORF">HNQ65_003858</name>
</gene>
<dbReference type="GO" id="GO:0004519">
    <property type="term" value="F:endonuclease activity"/>
    <property type="evidence" value="ECO:0007669"/>
    <property type="project" value="UniProtKB-KW"/>
</dbReference>
<proteinExistence type="predicted"/>
<dbReference type="InterPro" id="IPR008538">
    <property type="entry name" value="Uma2"/>
</dbReference>
<protein>
    <submittedName>
        <fullName evidence="2">Uma2 family endonuclease</fullName>
    </submittedName>
</protein>
<name>A0A7W8DLC8_9BACT</name>
<keyword evidence="2" id="KW-0540">Nuclease</keyword>
<dbReference type="PANTHER" id="PTHR36558">
    <property type="entry name" value="GLR1098 PROTEIN"/>
    <property type="match status" value="1"/>
</dbReference>
<dbReference type="Proteomes" id="UP000590740">
    <property type="component" value="Unassembled WGS sequence"/>
</dbReference>
<dbReference type="InterPro" id="IPR011335">
    <property type="entry name" value="Restrct_endonuc-II-like"/>
</dbReference>
<evidence type="ECO:0000313" key="3">
    <source>
        <dbReference type="Proteomes" id="UP000590740"/>
    </source>
</evidence>
<sequence length="195" mass="22218">MGIAKAKAKHTVEQYYDLEENEVYKSEFHDGEIFAMAGGSPEHSLIVTNLLGELRQRLKGKTCTPYDSNLRVKVLATGLVTYPDASVFCKKLEVDPRDKRQQTAVNPTIVFEVLSKSTESYDRGKKAENYRQLESLKAYVLVSQDAPHIEIYERHGDGFWFLTEAKGLDQELDIKCLGIQLPLVEVYDRLKFGKR</sequence>
<keyword evidence="2" id="KW-0255">Endonuclease</keyword>